<keyword evidence="2" id="KW-1185">Reference proteome</keyword>
<accession>A0A5C6EPJ3</accession>
<reference evidence="1 2" key="1">
    <citation type="submission" date="2019-02" db="EMBL/GenBank/DDBJ databases">
        <title>Deep-cultivation of Planctomycetes and their phenomic and genomic characterization uncovers novel biology.</title>
        <authorList>
            <person name="Wiegand S."/>
            <person name="Jogler M."/>
            <person name="Boedeker C."/>
            <person name="Pinto D."/>
            <person name="Vollmers J."/>
            <person name="Rivas-Marin E."/>
            <person name="Kohn T."/>
            <person name="Peeters S.H."/>
            <person name="Heuer A."/>
            <person name="Rast P."/>
            <person name="Oberbeckmann S."/>
            <person name="Bunk B."/>
            <person name="Jeske O."/>
            <person name="Meyerdierks A."/>
            <person name="Storesund J.E."/>
            <person name="Kallscheuer N."/>
            <person name="Luecker S."/>
            <person name="Lage O.M."/>
            <person name="Pohl T."/>
            <person name="Merkel B.J."/>
            <person name="Hornburger P."/>
            <person name="Mueller R.-W."/>
            <person name="Bruemmer F."/>
            <person name="Labrenz M."/>
            <person name="Spormann A.M."/>
            <person name="Op Den Camp H."/>
            <person name="Overmann J."/>
            <person name="Amann R."/>
            <person name="Jetten M.S.M."/>
            <person name="Mascher T."/>
            <person name="Medema M.H."/>
            <person name="Devos D.P."/>
            <person name="Kaster A.-K."/>
            <person name="Ovreas L."/>
            <person name="Rohde M."/>
            <person name="Galperin M.Y."/>
            <person name="Jogler C."/>
        </authorList>
    </citation>
    <scope>NUCLEOTIDE SEQUENCE [LARGE SCALE GENOMIC DNA]</scope>
    <source>
        <strain evidence="1 2">Poly59</strain>
    </source>
</reference>
<evidence type="ECO:0000313" key="1">
    <source>
        <dbReference type="EMBL" id="TWU49506.1"/>
    </source>
</evidence>
<name>A0A5C6EPJ3_9BACT</name>
<dbReference type="PROSITE" id="PS51257">
    <property type="entry name" value="PROKAR_LIPOPROTEIN"/>
    <property type="match status" value="1"/>
</dbReference>
<gene>
    <name evidence="1" type="ORF">Poly59_41210</name>
</gene>
<dbReference type="RefSeq" id="WP_246151768.1">
    <property type="nucleotide sequence ID" value="NZ_SJPX01000004.1"/>
</dbReference>
<dbReference type="AlphaFoldDB" id="A0A5C6EPJ3"/>
<evidence type="ECO:0008006" key="3">
    <source>
        <dbReference type="Google" id="ProtNLM"/>
    </source>
</evidence>
<evidence type="ECO:0000313" key="2">
    <source>
        <dbReference type="Proteomes" id="UP000317977"/>
    </source>
</evidence>
<sequence>MSIRPRTPTLHFQLPLLAAIAFIGGCIPSANVLAPPPFETEELDSVLAVSVDLSGSFANRFSEQAYPLLLDVTDRFFRTGMGQDNRVVLSQMSGNSRVVLFDGTASELRSRFASPEELAGFLRLKSQPERSPIFDATRETIDYVVGIDGIGDSTRVLTVILSDMRESESDQSKRTTQGRKMLESLKRYREQGGAIACYCVDQNETQRWRRIFDLAGFDPGYSLISNDLVENPTLPIFD</sequence>
<organism evidence="1 2">
    <name type="scientific">Rubripirellula reticaptiva</name>
    <dbReference type="NCBI Taxonomy" id="2528013"/>
    <lineage>
        <taxon>Bacteria</taxon>
        <taxon>Pseudomonadati</taxon>
        <taxon>Planctomycetota</taxon>
        <taxon>Planctomycetia</taxon>
        <taxon>Pirellulales</taxon>
        <taxon>Pirellulaceae</taxon>
        <taxon>Rubripirellula</taxon>
    </lineage>
</organism>
<dbReference type="Proteomes" id="UP000317977">
    <property type="component" value="Unassembled WGS sequence"/>
</dbReference>
<dbReference type="EMBL" id="SJPX01000004">
    <property type="protein sequence ID" value="TWU49506.1"/>
    <property type="molecule type" value="Genomic_DNA"/>
</dbReference>
<proteinExistence type="predicted"/>
<comment type="caution">
    <text evidence="1">The sequence shown here is derived from an EMBL/GenBank/DDBJ whole genome shotgun (WGS) entry which is preliminary data.</text>
</comment>
<protein>
    <recommendedName>
        <fullName evidence="3">VWFA domain-containing protein</fullName>
    </recommendedName>
</protein>